<dbReference type="AlphaFoldDB" id="A0A2W4XY02"/>
<sequence length="72" mass="7907">MSPKNVLVKCPQCQRLYIDWLVAAINIEPETLFKTTDTSAANVGPSTICSKCGHRAQVSDLCDRDGVLQQID</sequence>
<reference evidence="2" key="1">
    <citation type="submission" date="2018-04" db="EMBL/GenBank/DDBJ databases">
        <authorList>
            <person name="Cornet L."/>
        </authorList>
    </citation>
    <scope>NUCLEOTIDE SEQUENCE [LARGE SCALE GENOMIC DNA]</scope>
</reference>
<name>A0A2W4XY02_9CYAN</name>
<protein>
    <submittedName>
        <fullName evidence="1">Uncharacterized protein</fullName>
    </submittedName>
</protein>
<organism evidence="1 2">
    <name type="scientific">Phormidesmis priestleyi</name>
    <dbReference type="NCBI Taxonomy" id="268141"/>
    <lineage>
        <taxon>Bacteria</taxon>
        <taxon>Bacillati</taxon>
        <taxon>Cyanobacteriota</taxon>
        <taxon>Cyanophyceae</taxon>
        <taxon>Leptolyngbyales</taxon>
        <taxon>Leptolyngbyaceae</taxon>
        <taxon>Phormidesmis</taxon>
    </lineage>
</organism>
<accession>A0A2W4XY02</accession>
<gene>
    <name evidence="1" type="ORF">DCF15_00250</name>
</gene>
<evidence type="ECO:0000313" key="1">
    <source>
        <dbReference type="EMBL" id="PZO61367.1"/>
    </source>
</evidence>
<reference evidence="1 2" key="2">
    <citation type="submission" date="2018-06" db="EMBL/GenBank/DDBJ databases">
        <title>Metagenomic assembly of (sub)arctic Cyanobacteria and their associated microbiome from non-axenic cultures.</title>
        <authorList>
            <person name="Baurain D."/>
        </authorList>
    </citation>
    <scope>NUCLEOTIDE SEQUENCE [LARGE SCALE GENOMIC DNA]</scope>
    <source>
        <strain evidence="1">ULC027bin1</strain>
    </source>
</reference>
<dbReference type="Proteomes" id="UP000249794">
    <property type="component" value="Unassembled WGS sequence"/>
</dbReference>
<dbReference type="EMBL" id="QBMP01000001">
    <property type="protein sequence ID" value="PZO61367.1"/>
    <property type="molecule type" value="Genomic_DNA"/>
</dbReference>
<comment type="caution">
    <text evidence="1">The sequence shown here is derived from an EMBL/GenBank/DDBJ whole genome shotgun (WGS) entry which is preliminary data.</text>
</comment>
<evidence type="ECO:0000313" key="2">
    <source>
        <dbReference type="Proteomes" id="UP000249794"/>
    </source>
</evidence>
<proteinExistence type="predicted"/>